<dbReference type="InterPro" id="IPR043148">
    <property type="entry name" value="TagF_C"/>
</dbReference>
<dbReference type="NCBIfam" id="TIGR04396">
    <property type="entry name" value="surf_polysacc"/>
    <property type="match status" value="1"/>
</dbReference>
<dbReference type="Proteomes" id="UP000194137">
    <property type="component" value="Chromosome"/>
</dbReference>
<dbReference type="RefSeq" id="WP_086089096.1">
    <property type="nucleotide sequence ID" value="NZ_CP021112.1"/>
</dbReference>
<dbReference type="InterPro" id="IPR030906">
    <property type="entry name" value="Surf_polysacc"/>
</dbReference>
<protein>
    <submittedName>
        <fullName evidence="1">Uncharacterized protein</fullName>
    </submittedName>
</protein>
<keyword evidence="2" id="KW-1185">Reference proteome</keyword>
<sequence>MTERHWLIIPIETKARELDAKTYLACAAAEAGFRVLLGDQNSLLRRLALLPQGFYLDKSVARLKVKSFQRLEDLGFNILAWCEEGLVYRDRDAYLHERVAPAAFEKVDAFFAWGRVQHDDMRLAVNDGVRKIYETGNPRFDLLRPELQGLYRAPAEALKAQHGNFILINTNFGRYNHFYGATGVMDTLRKRGSIRHAADQAFFAQWIEYLGKIYHAFQDMVPELAQAFPDRTIVVRPHPSEDHDNWRHLAEGLPNVKVIYEGGAIPWLLAAAVSIHNSCTTGLEAALLNRPVIAYQPLKSETYDSFLPNRVSVEATTANDLIDQVRRAFDGRFDAPLAVDEAVQEDVKRYVASIDGPQATHRVVQQLLALKASGTAVRRRKLVAVVRDQSEQWARSVARTALTPLRPTQAYSRQKFPGLDREELERLVENFRALTGRFEKVRILPSAKHSFIVTT</sequence>
<dbReference type="OrthoDB" id="5430637at2"/>
<proteinExistence type="predicted"/>
<reference evidence="1 2" key="1">
    <citation type="submission" date="2017-05" db="EMBL/GenBank/DDBJ databases">
        <title>Full genome sequence of Pseudorhodoplanes sinuspersici.</title>
        <authorList>
            <person name="Dastgheib S.M.M."/>
            <person name="Shavandi M."/>
            <person name="Tirandaz H."/>
        </authorList>
    </citation>
    <scope>NUCLEOTIDE SEQUENCE [LARGE SCALE GENOMIC DNA]</scope>
    <source>
        <strain evidence="1 2">RIPI110</strain>
    </source>
</reference>
<dbReference type="AlphaFoldDB" id="A0A1W6ZU98"/>
<dbReference type="KEGG" id="psin:CAK95_17640"/>
<organism evidence="1 2">
    <name type="scientific">Pseudorhodoplanes sinuspersici</name>
    <dbReference type="NCBI Taxonomy" id="1235591"/>
    <lineage>
        <taxon>Bacteria</taxon>
        <taxon>Pseudomonadati</taxon>
        <taxon>Pseudomonadota</taxon>
        <taxon>Alphaproteobacteria</taxon>
        <taxon>Hyphomicrobiales</taxon>
        <taxon>Pseudorhodoplanes</taxon>
    </lineage>
</organism>
<evidence type="ECO:0000313" key="2">
    <source>
        <dbReference type="Proteomes" id="UP000194137"/>
    </source>
</evidence>
<dbReference type="EMBL" id="CP021112">
    <property type="protein sequence ID" value="ARQ00701.1"/>
    <property type="molecule type" value="Genomic_DNA"/>
</dbReference>
<dbReference type="STRING" id="1235591.CAK95_17640"/>
<accession>A0A1W6ZU98</accession>
<evidence type="ECO:0000313" key="1">
    <source>
        <dbReference type="EMBL" id="ARQ00701.1"/>
    </source>
</evidence>
<dbReference type="SUPFAM" id="SSF53756">
    <property type="entry name" value="UDP-Glycosyltransferase/glycogen phosphorylase"/>
    <property type="match status" value="1"/>
</dbReference>
<gene>
    <name evidence="1" type="ORF">CAK95_17640</name>
</gene>
<name>A0A1W6ZU98_9HYPH</name>
<dbReference type="Gene3D" id="3.40.50.12580">
    <property type="match status" value="1"/>
</dbReference>